<proteinExistence type="predicted"/>
<gene>
    <name evidence="1" type="ORF">QQF64_034537</name>
</gene>
<evidence type="ECO:0000313" key="2">
    <source>
        <dbReference type="Proteomes" id="UP001558613"/>
    </source>
</evidence>
<protein>
    <recommendedName>
        <fullName evidence="3">Secreted protein</fullName>
    </recommendedName>
</protein>
<evidence type="ECO:0008006" key="3">
    <source>
        <dbReference type="Google" id="ProtNLM"/>
    </source>
</evidence>
<reference evidence="1 2" key="1">
    <citation type="submission" date="2023-09" db="EMBL/GenBank/DDBJ databases">
        <authorList>
            <person name="Wang M."/>
        </authorList>
    </citation>
    <scope>NUCLEOTIDE SEQUENCE [LARGE SCALE GENOMIC DNA]</scope>
    <source>
        <strain evidence="1">GT-2023</strain>
        <tissue evidence="1">Liver</tissue>
    </source>
</reference>
<sequence length="79" mass="8733">MSGALVPGKHWSMVAGVSIFTFRTIESPITRALSSGFSVGASLSGENLFDVWIGTEERCYDPRLCRLIITLLHGRSYRN</sequence>
<comment type="caution">
    <text evidence="1">The sequence shown here is derived from an EMBL/GenBank/DDBJ whole genome shotgun (WGS) entry which is preliminary data.</text>
</comment>
<dbReference type="Proteomes" id="UP001558613">
    <property type="component" value="Unassembled WGS sequence"/>
</dbReference>
<accession>A0ABR3L291</accession>
<dbReference type="EMBL" id="JAYMGO010000031">
    <property type="protein sequence ID" value="KAL1246994.1"/>
    <property type="molecule type" value="Genomic_DNA"/>
</dbReference>
<name>A0ABR3L291_9TELE</name>
<organism evidence="1 2">
    <name type="scientific">Cirrhinus molitorella</name>
    <name type="common">mud carp</name>
    <dbReference type="NCBI Taxonomy" id="172907"/>
    <lineage>
        <taxon>Eukaryota</taxon>
        <taxon>Metazoa</taxon>
        <taxon>Chordata</taxon>
        <taxon>Craniata</taxon>
        <taxon>Vertebrata</taxon>
        <taxon>Euteleostomi</taxon>
        <taxon>Actinopterygii</taxon>
        <taxon>Neopterygii</taxon>
        <taxon>Teleostei</taxon>
        <taxon>Ostariophysi</taxon>
        <taxon>Cypriniformes</taxon>
        <taxon>Cyprinidae</taxon>
        <taxon>Labeoninae</taxon>
        <taxon>Labeonini</taxon>
        <taxon>Cirrhinus</taxon>
    </lineage>
</organism>
<keyword evidence="2" id="KW-1185">Reference proteome</keyword>
<evidence type="ECO:0000313" key="1">
    <source>
        <dbReference type="EMBL" id="KAL1246994.1"/>
    </source>
</evidence>